<dbReference type="InterPro" id="IPR011006">
    <property type="entry name" value="CheY-like_superfamily"/>
</dbReference>
<dbReference type="EMBL" id="RKST01000030">
    <property type="protein sequence ID" value="RUM95824.1"/>
    <property type="molecule type" value="Genomic_DNA"/>
</dbReference>
<evidence type="ECO:0000256" key="4">
    <source>
        <dbReference type="PROSITE-ProRule" id="PRU00169"/>
    </source>
</evidence>
<evidence type="ECO:0000313" key="7">
    <source>
        <dbReference type="Proteomes" id="UP000281647"/>
    </source>
</evidence>
<dbReference type="GO" id="GO:0000160">
    <property type="term" value="P:phosphorelay signal transduction system"/>
    <property type="evidence" value="ECO:0007669"/>
    <property type="project" value="InterPro"/>
</dbReference>
<reference evidence="6 7" key="1">
    <citation type="submission" date="2018-11" db="EMBL/GenBank/DDBJ databases">
        <title>Pseudaminobacter arsenicus sp. nov., an arsenic-resistant bacterium isolated from arsenic-rich aquifers.</title>
        <authorList>
            <person name="Mu Y."/>
        </authorList>
    </citation>
    <scope>NUCLEOTIDE SEQUENCE [LARGE SCALE GENOMIC DNA]</scope>
    <source>
        <strain evidence="6 7">CB3</strain>
    </source>
</reference>
<proteinExistence type="predicted"/>
<dbReference type="CDD" id="cd17552">
    <property type="entry name" value="REC_RR468-like"/>
    <property type="match status" value="1"/>
</dbReference>
<keyword evidence="7" id="KW-1185">Reference proteome</keyword>
<dbReference type="SMART" id="SM00448">
    <property type="entry name" value="REC"/>
    <property type="match status" value="1"/>
</dbReference>
<keyword evidence="1 4" id="KW-0597">Phosphoprotein</keyword>
<evidence type="ECO:0000256" key="3">
    <source>
        <dbReference type="ARBA" id="ARBA00023163"/>
    </source>
</evidence>
<evidence type="ECO:0000256" key="1">
    <source>
        <dbReference type="ARBA" id="ARBA00022553"/>
    </source>
</evidence>
<evidence type="ECO:0000313" key="6">
    <source>
        <dbReference type="EMBL" id="RUM95824.1"/>
    </source>
</evidence>
<comment type="caution">
    <text evidence="6">The sequence shown here is derived from an EMBL/GenBank/DDBJ whole genome shotgun (WGS) entry which is preliminary data.</text>
</comment>
<protein>
    <submittedName>
        <fullName evidence="6">Response regulator</fullName>
    </submittedName>
</protein>
<dbReference type="RefSeq" id="WP_128625497.1">
    <property type="nucleotide sequence ID" value="NZ_ML133514.1"/>
</dbReference>
<sequence>MAAKILYVDDEDDIREIAKMSLELESRFSIRTCSSGATALEEAAEWQPDLILLDVMMPEMDGPETLRRLAEASHTSSIPVVFITARTQTHEVERYLAMGAVGIIAKPFDPMTLAGDVRKLLEAHQRERPG</sequence>
<name>A0A432V0T8_9HYPH</name>
<dbReference type="Proteomes" id="UP000281647">
    <property type="component" value="Unassembled WGS sequence"/>
</dbReference>
<dbReference type="SUPFAM" id="SSF52172">
    <property type="entry name" value="CheY-like"/>
    <property type="match status" value="1"/>
</dbReference>
<feature type="domain" description="Response regulatory" evidence="5">
    <location>
        <begin position="4"/>
        <end position="121"/>
    </location>
</feature>
<organism evidence="6 7">
    <name type="scientific">Borborobacter arsenicus</name>
    <dbReference type="NCBI Taxonomy" id="1851146"/>
    <lineage>
        <taxon>Bacteria</taxon>
        <taxon>Pseudomonadati</taxon>
        <taxon>Pseudomonadota</taxon>
        <taxon>Alphaproteobacteria</taxon>
        <taxon>Hyphomicrobiales</taxon>
        <taxon>Phyllobacteriaceae</taxon>
        <taxon>Borborobacter</taxon>
    </lineage>
</organism>
<dbReference type="AlphaFoldDB" id="A0A432V0T8"/>
<dbReference type="PANTHER" id="PTHR44591:SF3">
    <property type="entry name" value="RESPONSE REGULATORY DOMAIN-CONTAINING PROTEIN"/>
    <property type="match status" value="1"/>
</dbReference>
<feature type="modified residue" description="4-aspartylphosphate" evidence="4">
    <location>
        <position position="54"/>
    </location>
</feature>
<keyword evidence="3" id="KW-0804">Transcription</keyword>
<evidence type="ECO:0000256" key="2">
    <source>
        <dbReference type="ARBA" id="ARBA00023015"/>
    </source>
</evidence>
<accession>A0A432V0T8</accession>
<dbReference type="PANTHER" id="PTHR44591">
    <property type="entry name" value="STRESS RESPONSE REGULATOR PROTEIN 1"/>
    <property type="match status" value="1"/>
</dbReference>
<gene>
    <name evidence="6" type="ORF">EET67_21280</name>
</gene>
<evidence type="ECO:0000259" key="5">
    <source>
        <dbReference type="PROSITE" id="PS50110"/>
    </source>
</evidence>
<dbReference type="PROSITE" id="PS50110">
    <property type="entry name" value="RESPONSE_REGULATORY"/>
    <property type="match status" value="1"/>
</dbReference>
<keyword evidence="2" id="KW-0805">Transcription regulation</keyword>
<dbReference type="OrthoDB" id="9786548at2"/>
<dbReference type="InterPro" id="IPR001789">
    <property type="entry name" value="Sig_transdc_resp-reg_receiver"/>
</dbReference>
<dbReference type="Gene3D" id="3.40.50.2300">
    <property type="match status" value="1"/>
</dbReference>
<dbReference type="Pfam" id="PF00072">
    <property type="entry name" value="Response_reg"/>
    <property type="match status" value="1"/>
</dbReference>
<dbReference type="InterPro" id="IPR050595">
    <property type="entry name" value="Bact_response_regulator"/>
</dbReference>